<accession>A0A1F5ZB11</accession>
<dbReference type="Gene3D" id="3.90.550.10">
    <property type="entry name" value="Spore Coat Polysaccharide Biosynthesis Protein SpsA, Chain A"/>
    <property type="match status" value="1"/>
</dbReference>
<evidence type="ECO:0000259" key="1">
    <source>
        <dbReference type="Pfam" id="PF00535"/>
    </source>
</evidence>
<dbReference type="InterPro" id="IPR050834">
    <property type="entry name" value="Glycosyltransf_2"/>
</dbReference>
<evidence type="ECO:0000313" key="3">
    <source>
        <dbReference type="Proteomes" id="UP000176854"/>
    </source>
</evidence>
<reference evidence="2 3" key="1">
    <citation type="journal article" date="2016" name="Nat. Commun.">
        <title>Thousands of microbial genomes shed light on interconnected biogeochemical processes in an aquifer system.</title>
        <authorList>
            <person name="Anantharaman K."/>
            <person name="Brown C.T."/>
            <person name="Hug L.A."/>
            <person name="Sharon I."/>
            <person name="Castelle C.J."/>
            <person name="Probst A.J."/>
            <person name="Thomas B.C."/>
            <person name="Singh A."/>
            <person name="Wilkins M.J."/>
            <person name="Karaoz U."/>
            <person name="Brodie E.L."/>
            <person name="Williams K.H."/>
            <person name="Hubbard S.S."/>
            <person name="Banfield J.F."/>
        </authorList>
    </citation>
    <scope>NUCLEOTIDE SEQUENCE [LARGE SCALE GENOMIC DNA]</scope>
</reference>
<dbReference type="PANTHER" id="PTHR43685:SF2">
    <property type="entry name" value="GLYCOSYLTRANSFERASE 2-LIKE DOMAIN-CONTAINING PROTEIN"/>
    <property type="match status" value="1"/>
</dbReference>
<dbReference type="Pfam" id="PF00535">
    <property type="entry name" value="Glycos_transf_2"/>
    <property type="match status" value="1"/>
</dbReference>
<dbReference type="EMBL" id="MFJC01000017">
    <property type="protein sequence ID" value="OGG09666.1"/>
    <property type="molecule type" value="Genomic_DNA"/>
</dbReference>
<gene>
    <name evidence="2" type="ORF">A2154_04040</name>
</gene>
<dbReference type="AlphaFoldDB" id="A0A1F5ZB11"/>
<name>A0A1F5ZB11_9BACT</name>
<dbReference type="STRING" id="1798373.A2154_04040"/>
<comment type="caution">
    <text evidence="2">The sequence shown here is derived from an EMBL/GenBank/DDBJ whole genome shotgun (WGS) entry which is preliminary data.</text>
</comment>
<dbReference type="InterPro" id="IPR029044">
    <property type="entry name" value="Nucleotide-diphossugar_trans"/>
</dbReference>
<feature type="domain" description="Glycosyltransferase 2-like" evidence="1">
    <location>
        <begin position="12"/>
        <end position="164"/>
    </location>
</feature>
<dbReference type="InterPro" id="IPR001173">
    <property type="entry name" value="Glyco_trans_2-like"/>
</dbReference>
<dbReference type="PANTHER" id="PTHR43685">
    <property type="entry name" value="GLYCOSYLTRANSFERASE"/>
    <property type="match status" value="1"/>
</dbReference>
<dbReference type="SUPFAM" id="SSF53448">
    <property type="entry name" value="Nucleotide-diphospho-sugar transferases"/>
    <property type="match status" value="1"/>
</dbReference>
<sequence length="288" mass="33727">MKLKFPKSPTTSWVIRTKNEEIWFGEVLKTLFMQSRLDFEVIIVDSGSKDNTLQIAKDFPVRKIINVPEKDFNFSYALNLGIKESWGKYIGIISGHSFPVSRTWYQNAMENFADPKMAAVTGHYTAFPDGSLDEKLGDLYFDFKRLEKKFYCKWMTNTNAIVRKDLWEKYPFDERLEECEDYDWACEMITRGWNIVKDPKFNVYHSHGGIGRPTYNDRVPTWRRVCALIDKKTDRVNHIRSCLKKFFKNFCVFLHSFLRRLSANLNFAFAALPAEHFGSAQCKAPYVP</sequence>
<dbReference type="Proteomes" id="UP000176854">
    <property type="component" value="Unassembled WGS sequence"/>
</dbReference>
<proteinExistence type="predicted"/>
<organism evidence="2 3">
    <name type="scientific">Candidatus Gottesmanbacteria bacterium RBG_16_43_7</name>
    <dbReference type="NCBI Taxonomy" id="1798373"/>
    <lineage>
        <taxon>Bacteria</taxon>
        <taxon>Candidatus Gottesmaniibacteriota</taxon>
    </lineage>
</organism>
<evidence type="ECO:0000313" key="2">
    <source>
        <dbReference type="EMBL" id="OGG09666.1"/>
    </source>
</evidence>
<protein>
    <recommendedName>
        <fullName evidence="1">Glycosyltransferase 2-like domain-containing protein</fullName>
    </recommendedName>
</protein>